<feature type="transmembrane region" description="Helical" evidence="7">
    <location>
        <begin position="217"/>
        <end position="239"/>
    </location>
</feature>
<feature type="transmembrane region" description="Helical" evidence="7">
    <location>
        <begin position="42"/>
        <end position="67"/>
    </location>
</feature>
<keyword evidence="4 7" id="KW-0472">Membrane</keyword>
<evidence type="ECO:0000256" key="3">
    <source>
        <dbReference type="ARBA" id="ARBA00022989"/>
    </source>
</evidence>
<proteinExistence type="inferred from homology"/>
<evidence type="ECO:0000256" key="2">
    <source>
        <dbReference type="ARBA" id="ARBA00022692"/>
    </source>
</evidence>
<evidence type="ECO:0000313" key="10">
    <source>
        <dbReference type="Proteomes" id="UP001391051"/>
    </source>
</evidence>
<evidence type="ECO:0000256" key="1">
    <source>
        <dbReference type="ARBA" id="ARBA00004141"/>
    </source>
</evidence>
<dbReference type="Pfam" id="PF20684">
    <property type="entry name" value="Fung_rhodopsin"/>
    <property type="match status" value="1"/>
</dbReference>
<organism evidence="9 10">
    <name type="scientific">Apiospora aurea</name>
    <dbReference type="NCBI Taxonomy" id="335848"/>
    <lineage>
        <taxon>Eukaryota</taxon>
        <taxon>Fungi</taxon>
        <taxon>Dikarya</taxon>
        <taxon>Ascomycota</taxon>
        <taxon>Pezizomycotina</taxon>
        <taxon>Sordariomycetes</taxon>
        <taxon>Xylariomycetidae</taxon>
        <taxon>Amphisphaeriales</taxon>
        <taxon>Apiosporaceae</taxon>
        <taxon>Apiospora</taxon>
    </lineage>
</organism>
<name>A0ABR1Q1H5_9PEZI</name>
<comment type="subcellular location">
    <subcellularLocation>
        <location evidence="1">Membrane</location>
        <topology evidence="1">Multi-pass membrane protein</topology>
    </subcellularLocation>
</comment>
<feature type="transmembrane region" description="Helical" evidence="7">
    <location>
        <begin position="135"/>
        <end position="156"/>
    </location>
</feature>
<feature type="transmembrane region" description="Helical" evidence="7">
    <location>
        <begin position="168"/>
        <end position="197"/>
    </location>
</feature>
<evidence type="ECO:0000256" key="4">
    <source>
        <dbReference type="ARBA" id="ARBA00023136"/>
    </source>
</evidence>
<protein>
    <recommendedName>
        <fullName evidence="8">Rhodopsin domain-containing protein</fullName>
    </recommendedName>
</protein>
<evidence type="ECO:0000256" key="5">
    <source>
        <dbReference type="ARBA" id="ARBA00038359"/>
    </source>
</evidence>
<evidence type="ECO:0000256" key="7">
    <source>
        <dbReference type="SAM" id="Phobius"/>
    </source>
</evidence>
<accession>A0ABR1Q1H5</accession>
<feature type="transmembrane region" description="Helical" evidence="7">
    <location>
        <begin position="285"/>
        <end position="305"/>
    </location>
</feature>
<dbReference type="InterPro" id="IPR052337">
    <property type="entry name" value="SAT4-like"/>
</dbReference>
<feature type="transmembrane region" description="Helical" evidence="7">
    <location>
        <begin position="79"/>
        <end position="98"/>
    </location>
</feature>
<dbReference type="Proteomes" id="UP001391051">
    <property type="component" value="Unassembled WGS sequence"/>
</dbReference>
<evidence type="ECO:0000313" key="9">
    <source>
        <dbReference type="EMBL" id="KAK7943838.1"/>
    </source>
</evidence>
<keyword evidence="10" id="KW-1185">Reference proteome</keyword>
<feature type="domain" description="Rhodopsin" evidence="8">
    <location>
        <begin position="64"/>
        <end position="309"/>
    </location>
</feature>
<keyword evidence="2 7" id="KW-0812">Transmembrane</keyword>
<comment type="similarity">
    <text evidence="5">Belongs to the SAT4 family.</text>
</comment>
<dbReference type="GeneID" id="92082235"/>
<comment type="caution">
    <text evidence="9">The sequence shown here is derived from an EMBL/GenBank/DDBJ whole genome shotgun (WGS) entry which is preliminary data.</text>
</comment>
<dbReference type="PANTHER" id="PTHR33048">
    <property type="entry name" value="PTH11-LIKE INTEGRAL MEMBRANE PROTEIN (AFU_ORTHOLOGUE AFUA_5G11245)"/>
    <property type="match status" value="1"/>
</dbReference>
<feature type="compositionally biased region" description="Polar residues" evidence="6">
    <location>
        <begin position="409"/>
        <end position="424"/>
    </location>
</feature>
<feature type="region of interest" description="Disordered" evidence="6">
    <location>
        <begin position="401"/>
        <end position="424"/>
    </location>
</feature>
<evidence type="ECO:0000259" key="8">
    <source>
        <dbReference type="Pfam" id="PF20684"/>
    </source>
</evidence>
<dbReference type="InterPro" id="IPR049326">
    <property type="entry name" value="Rhodopsin_dom_fungi"/>
</dbReference>
<reference evidence="9 10" key="1">
    <citation type="submission" date="2023-01" db="EMBL/GenBank/DDBJ databases">
        <title>Analysis of 21 Apiospora genomes using comparative genomics revels a genus with tremendous synthesis potential of carbohydrate active enzymes and secondary metabolites.</title>
        <authorList>
            <person name="Sorensen T."/>
        </authorList>
    </citation>
    <scope>NUCLEOTIDE SEQUENCE [LARGE SCALE GENOMIC DNA]</scope>
    <source>
        <strain evidence="9 10">CBS 24483</strain>
    </source>
</reference>
<feature type="transmembrane region" description="Helical" evidence="7">
    <location>
        <begin position="251"/>
        <end position="273"/>
    </location>
</feature>
<dbReference type="PANTHER" id="PTHR33048:SF92">
    <property type="entry name" value="INTEGRAL MEMBRANE PROTEIN"/>
    <property type="match status" value="1"/>
</dbReference>
<evidence type="ECO:0000256" key="6">
    <source>
        <dbReference type="SAM" id="MobiDB-lite"/>
    </source>
</evidence>
<dbReference type="EMBL" id="JAQQWE010000008">
    <property type="protein sequence ID" value="KAK7943838.1"/>
    <property type="molecule type" value="Genomic_DNA"/>
</dbReference>
<sequence length="424" mass="47690">MDNLQSLNWTLINEMAASLTREQRDQAEWRMLFSFSQLLTDYVSLSQVAIGILFALASLAFVGRIAIRIWSRRRLSLDDAFLALGYLSLTVSTVIFYVRARMLYYNFALVRGDLIISLIASQEMQDVLDQKYWSFFYMALMFAAIFLVKLSYFALFRPLLRQMPKAFIRYYWASVVLTVVSGIFLALVHLILCPYFGTSSTKCIPRLPVSDELLVFTFWIGPVLDGLTDIAIVSIPIIVLRKAQMPLLSKIGLAVFMCLSLFMLACSIIRAAATYYHGALDAPWMSFWVHGEACIGVVMASITVYRSVLIGSGKQLGKVQKYLEKLIRSRESESVGQVNNQAGTTRSRFGRLLLSKIPTATLTGLATLFAESTRIQGPSGHMTNNSGLELGDADYHEHLRDTLYRSDPKPTSGSDRQQSQESRH</sequence>
<gene>
    <name evidence="9" type="ORF">PG986_012951</name>
</gene>
<dbReference type="RefSeq" id="XP_066695869.1">
    <property type="nucleotide sequence ID" value="XM_066849173.1"/>
</dbReference>
<keyword evidence="3 7" id="KW-1133">Transmembrane helix</keyword>